<dbReference type="NCBIfam" id="TIGR00045">
    <property type="entry name" value="glycerate kinase"/>
    <property type="match status" value="1"/>
</dbReference>
<dbReference type="InterPro" id="IPR018197">
    <property type="entry name" value="Glycerate_kinase_RE-like"/>
</dbReference>
<dbReference type="InterPro" id="IPR036129">
    <property type="entry name" value="Glycerate_kinase_sf"/>
</dbReference>
<dbReference type="Gene3D" id="3.40.50.10350">
    <property type="entry name" value="Glycerate kinase, domain 1"/>
    <property type="match status" value="1"/>
</dbReference>
<evidence type="ECO:0000256" key="3">
    <source>
        <dbReference type="ARBA" id="ARBA00022777"/>
    </source>
</evidence>
<dbReference type="PATRIC" id="fig|1502723.3.peg.2872"/>
<reference evidence="6" key="1">
    <citation type="submission" date="2015-02" db="EMBL/GenBank/DDBJ databases">
        <title>Draft Genome of Frankia sp. CpI1-S.</title>
        <authorList>
            <person name="Oshone R.T."/>
            <person name="Ngom M."/>
            <person name="Ghodhbane-Gtari F."/>
            <person name="Gtari M."/>
            <person name="Morris K."/>
            <person name="Thomas K."/>
            <person name="Sen A."/>
            <person name="Tisa L.S."/>
        </authorList>
    </citation>
    <scope>NUCLEOTIDE SEQUENCE [LARGE SCALE GENOMIC DNA]</scope>
    <source>
        <strain evidence="6">CpI1-S</strain>
    </source>
</reference>
<gene>
    <name evidence="5" type="ORF">FF36_03437</name>
</gene>
<dbReference type="InterPro" id="IPR004381">
    <property type="entry name" value="Glycerate_kinase"/>
</dbReference>
<evidence type="ECO:0000313" key="6">
    <source>
        <dbReference type="Proteomes" id="UP000032545"/>
    </source>
</evidence>
<dbReference type="Gene3D" id="3.90.1510.10">
    <property type="entry name" value="Glycerate kinase, domain 2"/>
    <property type="match status" value="1"/>
</dbReference>
<sequence length="377" mass="36837">MRPVVGTGSAAGDRPRRVVIAPDSFKGSATATEVAAALGDGWRSRRPRDEIVTLPIADGGEGTLDVFAAAVPDSVRHPVRVTGPDGRPHDAEWLALPGDVAVVELARASGLPLMLAPDPLRAQTIGLGEALRAALAGGAQRILVALGGSASTDGGTGALAALGARFLDARGAVLPPGGGALTGLARVELAGLRPPPSGGVRCLVDVDAPLLGPAGAAEVFGPQKGAGPTDVDLLAAGLRRLAEVLGGEPTAPGAGAAGGTAYGLAAAWGADLVPGVQTITEAAGLPAALAGAGWVVTGEGRFDRTSLAGKVVGGVLALARAAGVPVLLAAGQVDAPRPEGAIAEVALARLAGGAQAAMAEPLRWLRAAGAELASRAG</sequence>
<evidence type="ECO:0000256" key="4">
    <source>
        <dbReference type="PIRNR" id="PIRNR006078"/>
    </source>
</evidence>
<keyword evidence="6" id="KW-1185">Reference proteome</keyword>
<dbReference type="EC" id="2.7.1.31" evidence="5"/>
<dbReference type="AlphaFoldDB" id="A0A0D8BDM9"/>
<dbReference type="PIRSF" id="PIRSF006078">
    <property type="entry name" value="GlxK"/>
    <property type="match status" value="1"/>
</dbReference>
<proteinExistence type="inferred from homology"/>
<dbReference type="Pfam" id="PF02595">
    <property type="entry name" value="Gly_kinase"/>
    <property type="match status" value="1"/>
</dbReference>
<dbReference type="SUPFAM" id="SSF110738">
    <property type="entry name" value="Glycerate kinase I"/>
    <property type="match status" value="1"/>
</dbReference>
<evidence type="ECO:0000313" key="5">
    <source>
        <dbReference type="EMBL" id="KJE22175.1"/>
    </source>
</evidence>
<dbReference type="InterPro" id="IPR018193">
    <property type="entry name" value="Glyc_kinase_flavodox-like_fold"/>
</dbReference>
<protein>
    <submittedName>
        <fullName evidence="5">Glycerate kinase</fullName>
        <ecNumber evidence="5">2.7.1.31</ecNumber>
    </submittedName>
</protein>
<organism evidence="5 6">
    <name type="scientific">Frankia torreyi</name>
    <dbReference type="NCBI Taxonomy" id="1856"/>
    <lineage>
        <taxon>Bacteria</taxon>
        <taxon>Bacillati</taxon>
        <taxon>Actinomycetota</taxon>
        <taxon>Actinomycetes</taxon>
        <taxon>Frankiales</taxon>
        <taxon>Frankiaceae</taxon>
        <taxon>Frankia</taxon>
    </lineage>
</organism>
<dbReference type="OrthoDB" id="9774290at2"/>
<keyword evidence="3 4" id="KW-0418">Kinase</keyword>
<reference evidence="5 6" key="2">
    <citation type="journal article" date="2016" name="Genome Announc.">
        <title>Permanent Draft Genome Sequences for Two Variants of Frankia sp. Strain CpI1, the First Frankia Strain Isolated from Root Nodules of Comptonia peregrina.</title>
        <authorList>
            <person name="Oshone R."/>
            <person name="Hurst S.G.IV."/>
            <person name="Abebe-Akele F."/>
            <person name="Simpson S."/>
            <person name="Morris K."/>
            <person name="Thomas W.K."/>
            <person name="Tisa L.S."/>
        </authorList>
    </citation>
    <scope>NUCLEOTIDE SEQUENCE [LARGE SCALE GENOMIC DNA]</scope>
    <source>
        <strain evidence="6">CpI1-S</strain>
    </source>
</reference>
<comment type="similarity">
    <text evidence="1 4">Belongs to the glycerate kinase type-1 family.</text>
</comment>
<dbReference type="GO" id="GO:0008887">
    <property type="term" value="F:glycerate kinase activity"/>
    <property type="evidence" value="ECO:0007669"/>
    <property type="project" value="UniProtKB-UniRule"/>
</dbReference>
<dbReference type="PANTHER" id="PTHR21599:SF0">
    <property type="entry name" value="GLYCERATE KINASE"/>
    <property type="match status" value="1"/>
</dbReference>
<name>A0A0D8BDM9_9ACTN</name>
<keyword evidence="2 4" id="KW-0808">Transferase</keyword>
<accession>A0A0D8BDM9</accession>
<dbReference type="EMBL" id="JYFN01000026">
    <property type="protein sequence ID" value="KJE22175.1"/>
    <property type="molecule type" value="Genomic_DNA"/>
</dbReference>
<dbReference type="PANTHER" id="PTHR21599">
    <property type="entry name" value="GLYCERATE KINASE"/>
    <property type="match status" value="1"/>
</dbReference>
<dbReference type="GO" id="GO:0031388">
    <property type="term" value="P:organic acid phosphorylation"/>
    <property type="evidence" value="ECO:0007669"/>
    <property type="project" value="UniProtKB-UniRule"/>
</dbReference>
<dbReference type="Proteomes" id="UP000032545">
    <property type="component" value="Unassembled WGS sequence"/>
</dbReference>
<evidence type="ECO:0000256" key="1">
    <source>
        <dbReference type="ARBA" id="ARBA00006284"/>
    </source>
</evidence>
<evidence type="ECO:0000256" key="2">
    <source>
        <dbReference type="ARBA" id="ARBA00022679"/>
    </source>
</evidence>
<comment type="caution">
    <text evidence="5">The sequence shown here is derived from an EMBL/GenBank/DDBJ whole genome shotgun (WGS) entry which is preliminary data.</text>
</comment>
<dbReference type="RefSeq" id="WP_044886043.1">
    <property type="nucleotide sequence ID" value="NZ_JYFN01000026.1"/>
</dbReference>